<accession>A0A420EF73</accession>
<dbReference type="Proteomes" id="UP000284395">
    <property type="component" value="Unassembled WGS sequence"/>
</dbReference>
<evidence type="ECO:0000313" key="1">
    <source>
        <dbReference type="EMBL" id="RKF19347.1"/>
    </source>
</evidence>
<organism evidence="1 2">
    <name type="scientific">Altericroceibacterium spongiae</name>
    <dbReference type="NCBI Taxonomy" id="2320269"/>
    <lineage>
        <taxon>Bacteria</taxon>
        <taxon>Pseudomonadati</taxon>
        <taxon>Pseudomonadota</taxon>
        <taxon>Alphaproteobacteria</taxon>
        <taxon>Sphingomonadales</taxon>
        <taxon>Erythrobacteraceae</taxon>
        <taxon>Altericroceibacterium</taxon>
    </lineage>
</organism>
<reference evidence="1 2" key="1">
    <citation type="submission" date="2018-09" db="EMBL/GenBank/DDBJ databases">
        <title>Altererythrobacter spongiae sp. nov., isolated from a marine sponge.</title>
        <authorList>
            <person name="Zhuang L."/>
            <person name="Luo L."/>
        </authorList>
    </citation>
    <scope>NUCLEOTIDE SEQUENCE [LARGE SCALE GENOMIC DNA]</scope>
    <source>
        <strain evidence="1 2">HN-Y73</strain>
    </source>
</reference>
<evidence type="ECO:0000313" key="2">
    <source>
        <dbReference type="Proteomes" id="UP000284395"/>
    </source>
</evidence>
<proteinExistence type="predicted"/>
<dbReference type="EMBL" id="RAPF01000006">
    <property type="protein sequence ID" value="RKF19347.1"/>
    <property type="molecule type" value="Genomic_DNA"/>
</dbReference>
<protein>
    <submittedName>
        <fullName evidence="1">Uncharacterized protein</fullName>
    </submittedName>
</protein>
<comment type="caution">
    <text evidence="1">The sequence shown here is derived from an EMBL/GenBank/DDBJ whole genome shotgun (WGS) entry which is preliminary data.</text>
</comment>
<sequence>MSAQTSYLVSTMLRQLLTLLALFTGLAAAGEPAHARISGVENVRLAYASETPQSCIERCSPLAAQLARYLERQPENRENGSRTWQMVALPGVIPGVDRAHE</sequence>
<keyword evidence="2" id="KW-1185">Reference proteome</keyword>
<gene>
    <name evidence="1" type="ORF">D6851_12920</name>
</gene>
<dbReference type="RefSeq" id="WP_147395479.1">
    <property type="nucleotide sequence ID" value="NZ_RAPF01000006.1"/>
</dbReference>
<name>A0A420EF73_9SPHN</name>
<dbReference type="OrthoDB" id="7510657at2"/>
<dbReference type="AlphaFoldDB" id="A0A420EF73"/>